<feature type="non-terminal residue" evidence="1">
    <location>
        <position position="1"/>
    </location>
</feature>
<evidence type="ECO:0000313" key="1">
    <source>
        <dbReference type="EMBL" id="GBM54793.1"/>
    </source>
</evidence>
<reference evidence="1 2" key="1">
    <citation type="journal article" date="2019" name="Sci. Rep.">
        <title>Orb-weaving spider Araneus ventricosus genome elucidates the spidroin gene catalogue.</title>
        <authorList>
            <person name="Kono N."/>
            <person name="Nakamura H."/>
            <person name="Ohtoshi R."/>
            <person name="Moran D.A.P."/>
            <person name="Shinohara A."/>
            <person name="Yoshida Y."/>
            <person name="Fujiwara M."/>
            <person name="Mori M."/>
            <person name="Tomita M."/>
            <person name="Arakawa K."/>
        </authorList>
    </citation>
    <scope>NUCLEOTIDE SEQUENCE [LARGE SCALE GENOMIC DNA]</scope>
</reference>
<sequence>NRSNGRVPKCILSANRGQDTLACFPLQADTTSSRYENCKLVSHFGSNRSNGRVPKCTLCANREQDVQACFPLRASWYNCPVVSLNPLQCHSPRIANLGVH</sequence>
<dbReference type="Proteomes" id="UP000499080">
    <property type="component" value="Unassembled WGS sequence"/>
</dbReference>
<name>A0A4Y2GMM5_ARAVE</name>
<keyword evidence="2" id="KW-1185">Reference proteome</keyword>
<gene>
    <name evidence="1" type="ORF">AVEN_6225_1</name>
</gene>
<accession>A0A4Y2GMM5</accession>
<organism evidence="1 2">
    <name type="scientific">Araneus ventricosus</name>
    <name type="common">Orbweaver spider</name>
    <name type="synonym">Epeira ventricosa</name>
    <dbReference type="NCBI Taxonomy" id="182803"/>
    <lineage>
        <taxon>Eukaryota</taxon>
        <taxon>Metazoa</taxon>
        <taxon>Ecdysozoa</taxon>
        <taxon>Arthropoda</taxon>
        <taxon>Chelicerata</taxon>
        <taxon>Arachnida</taxon>
        <taxon>Araneae</taxon>
        <taxon>Araneomorphae</taxon>
        <taxon>Entelegynae</taxon>
        <taxon>Araneoidea</taxon>
        <taxon>Araneidae</taxon>
        <taxon>Araneus</taxon>
    </lineage>
</organism>
<protein>
    <submittedName>
        <fullName evidence="1">Uncharacterized protein</fullName>
    </submittedName>
</protein>
<comment type="caution">
    <text evidence="1">The sequence shown here is derived from an EMBL/GenBank/DDBJ whole genome shotgun (WGS) entry which is preliminary data.</text>
</comment>
<dbReference type="EMBL" id="BGPR01001475">
    <property type="protein sequence ID" value="GBM54793.1"/>
    <property type="molecule type" value="Genomic_DNA"/>
</dbReference>
<proteinExistence type="predicted"/>
<evidence type="ECO:0000313" key="2">
    <source>
        <dbReference type="Proteomes" id="UP000499080"/>
    </source>
</evidence>
<dbReference type="AlphaFoldDB" id="A0A4Y2GMM5"/>